<dbReference type="EMBL" id="JARK01000402">
    <property type="protein sequence ID" value="EYC37338.1"/>
    <property type="molecule type" value="Genomic_DNA"/>
</dbReference>
<dbReference type="OrthoDB" id="5875815at2759"/>
<dbReference type="Proteomes" id="UP000024635">
    <property type="component" value="Unassembled WGS sequence"/>
</dbReference>
<keyword evidence="1" id="KW-0732">Signal</keyword>
<evidence type="ECO:0000256" key="1">
    <source>
        <dbReference type="SAM" id="SignalP"/>
    </source>
</evidence>
<dbReference type="AlphaFoldDB" id="A0A016WE92"/>
<dbReference type="Gene3D" id="3.40.190.10">
    <property type="entry name" value="Periplasmic binding protein-like II"/>
    <property type="match status" value="1"/>
</dbReference>
<organism evidence="2 3">
    <name type="scientific">Ancylostoma ceylanicum</name>
    <dbReference type="NCBI Taxonomy" id="53326"/>
    <lineage>
        <taxon>Eukaryota</taxon>
        <taxon>Metazoa</taxon>
        <taxon>Ecdysozoa</taxon>
        <taxon>Nematoda</taxon>
        <taxon>Chromadorea</taxon>
        <taxon>Rhabditida</taxon>
        <taxon>Rhabditina</taxon>
        <taxon>Rhabditomorpha</taxon>
        <taxon>Strongyloidea</taxon>
        <taxon>Ancylostomatidae</taxon>
        <taxon>Ancylostomatinae</taxon>
        <taxon>Ancylostoma</taxon>
    </lineage>
</organism>
<gene>
    <name evidence="2" type="primary">Acey_s0802.g2428</name>
    <name evidence="2" type="ORF">Y032_0802g2428</name>
</gene>
<feature type="signal peptide" evidence="1">
    <location>
        <begin position="1"/>
        <end position="24"/>
    </location>
</feature>
<reference evidence="3" key="1">
    <citation type="journal article" date="2015" name="Nat. Genet.">
        <title>The genome and transcriptome of the zoonotic hookworm Ancylostoma ceylanicum identify infection-specific gene families.</title>
        <authorList>
            <person name="Schwarz E.M."/>
            <person name="Hu Y."/>
            <person name="Antoshechkin I."/>
            <person name="Miller M.M."/>
            <person name="Sternberg P.W."/>
            <person name="Aroian R.V."/>
        </authorList>
    </citation>
    <scope>NUCLEOTIDE SEQUENCE</scope>
    <source>
        <strain evidence="3">HY135</strain>
    </source>
</reference>
<dbReference type="STRING" id="53326.A0A016WE92"/>
<protein>
    <recommendedName>
        <fullName evidence="4">Ionotropic glutamate receptor L-glutamate and glycine-binding domain-containing protein</fullName>
    </recommendedName>
</protein>
<name>A0A016WE92_9BILA</name>
<feature type="chain" id="PRO_5001494539" description="Ionotropic glutamate receptor L-glutamate and glycine-binding domain-containing protein" evidence="1">
    <location>
        <begin position="25"/>
        <end position="437"/>
    </location>
</feature>
<proteinExistence type="predicted"/>
<keyword evidence="3" id="KW-1185">Reference proteome</keyword>
<comment type="caution">
    <text evidence="2">The sequence shown here is derived from an EMBL/GenBank/DDBJ whole genome shotgun (WGS) entry which is preliminary data.</text>
</comment>
<accession>A0A016WE92</accession>
<evidence type="ECO:0000313" key="2">
    <source>
        <dbReference type="EMBL" id="EYC37338.1"/>
    </source>
</evidence>
<sequence>MHFRAEILLVNFLIYAILNSSTTSETIGFLSEEHDDDAETIFRHLNVSLMYYADNLKLDNITVKHVVITKTTFTSALCGLLTNVSFLISVCKSEKTQQLVLSVSQLSGLPTIQIVRGSWNTQDSSSYDATPVNHIYVVPTETVFNNVILDVFPDLNIATEVTVLFDSIYGSDDNLRNVFKMLPVPVSFTQLETNQAMLQQQVRYLQATDAKNVIIVAETANTEIVVKEDVTPFRCEECLSVNLVWIRPYATGKISSTRDLREFLVKTEAGLELNYSIKSWIEVEVAFYFNVMGFVFDFITQVHSAQTQFNYVCGSEQAAPYLTVKNVILENPTKEYGTFLQHGTNTFYQDVEAKIFRIERSLADPDGKYNKEIAYWTNTAKITLLYGKFDIDIKSMTDYRVVTLIQPPFVQLSGNPKKPYEGYCIDLIELIRDEVCD</sequence>
<evidence type="ECO:0008006" key="4">
    <source>
        <dbReference type="Google" id="ProtNLM"/>
    </source>
</evidence>
<evidence type="ECO:0000313" key="3">
    <source>
        <dbReference type="Proteomes" id="UP000024635"/>
    </source>
</evidence>